<keyword evidence="3" id="KW-1185">Reference proteome</keyword>
<protein>
    <recommendedName>
        <fullName evidence="1">SAP domain-containing protein</fullName>
    </recommendedName>
</protein>
<name>A0A1V6T418_9EURO</name>
<evidence type="ECO:0000259" key="1">
    <source>
        <dbReference type="PROSITE" id="PS50800"/>
    </source>
</evidence>
<gene>
    <name evidence="2" type="ORF">PENSTE_c012G03749</name>
</gene>
<dbReference type="SUPFAM" id="SSF68906">
    <property type="entry name" value="SAP domain"/>
    <property type="match status" value="1"/>
</dbReference>
<sequence length="249" mass="26844">MAAPRSTSLRALRQLSNQPSLVTRRGLHITGVQSAQPANPADKASLYAARSLPDLKSECQRRSIRAAGSKSELVERLSNHDVLQTRAFSIAMRRINPNAFAETRQFNTSRASKAVGDSSTVDFIYMPTMSDMDSAPIRRSSPQIPVLPDMHSIQESSPNPSAPPMKPQIYTVSGSGADVAASAMSEVVDNHAVDIDPFSLTEAVSRSRVGEEIQRRQNGGASGESGVVKELWSGFLDDVLGPKQTAARK</sequence>
<dbReference type="SMART" id="SM00513">
    <property type="entry name" value="SAP"/>
    <property type="match status" value="1"/>
</dbReference>
<dbReference type="OrthoDB" id="3993201at2759"/>
<dbReference type="Pfam" id="PF02037">
    <property type="entry name" value="SAP"/>
    <property type="match status" value="1"/>
</dbReference>
<dbReference type="Gene3D" id="1.10.720.30">
    <property type="entry name" value="SAP domain"/>
    <property type="match status" value="1"/>
</dbReference>
<organism evidence="2 3">
    <name type="scientific">Penicillium steckii</name>
    <dbReference type="NCBI Taxonomy" id="303698"/>
    <lineage>
        <taxon>Eukaryota</taxon>
        <taxon>Fungi</taxon>
        <taxon>Dikarya</taxon>
        <taxon>Ascomycota</taxon>
        <taxon>Pezizomycotina</taxon>
        <taxon>Eurotiomycetes</taxon>
        <taxon>Eurotiomycetidae</taxon>
        <taxon>Eurotiales</taxon>
        <taxon>Aspergillaceae</taxon>
        <taxon>Penicillium</taxon>
    </lineage>
</organism>
<evidence type="ECO:0000313" key="3">
    <source>
        <dbReference type="Proteomes" id="UP000191285"/>
    </source>
</evidence>
<dbReference type="STRING" id="303698.A0A1V6T418"/>
<evidence type="ECO:0000313" key="2">
    <source>
        <dbReference type="EMBL" id="OQE21047.1"/>
    </source>
</evidence>
<dbReference type="EMBL" id="MLKD01000012">
    <property type="protein sequence ID" value="OQE21047.1"/>
    <property type="molecule type" value="Genomic_DNA"/>
</dbReference>
<dbReference type="Proteomes" id="UP000191285">
    <property type="component" value="Unassembled WGS sequence"/>
</dbReference>
<accession>A0A1V6T418</accession>
<dbReference type="InterPro" id="IPR036361">
    <property type="entry name" value="SAP_dom_sf"/>
</dbReference>
<proteinExistence type="predicted"/>
<dbReference type="PROSITE" id="PS50800">
    <property type="entry name" value="SAP"/>
    <property type="match status" value="1"/>
</dbReference>
<comment type="caution">
    <text evidence="2">The sequence shown here is derived from an EMBL/GenBank/DDBJ whole genome shotgun (WGS) entry which is preliminary data.</text>
</comment>
<dbReference type="AlphaFoldDB" id="A0A1V6T418"/>
<feature type="domain" description="SAP" evidence="1">
    <location>
        <begin position="47"/>
        <end position="81"/>
    </location>
</feature>
<reference evidence="3" key="1">
    <citation type="journal article" date="2017" name="Nat. Microbiol.">
        <title>Global analysis of biosynthetic gene clusters reveals vast potential of secondary metabolite production in Penicillium species.</title>
        <authorList>
            <person name="Nielsen J.C."/>
            <person name="Grijseels S."/>
            <person name="Prigent S."/>
            <person name="Ji B."/>
            <person name="Dainat J."/>
            <person name="Nielsen K.F."/>
            <person name="Frisvad J.C."/>
            <person name="Workman M."/>
            <person name="Nielsen J."/>
        </authorList>
    </citation>
    <scope>NUCLEOTIDE SEQUENCE [LARGE SCALE GENOMIC DNA]</scope>
    <source>
        <strain evidence="3">IBT 24891</strain>
    </source>
</reference>
<dbReference type="InterPro" id="IPR003034">
    <property type="entry name" value="SAP_dom"/>
</dbReference>